<evidence type="ECO:0000313" key="7">
    <source>
        <dbReference type="Proteomes" id="UP000427769"/>
    </source>
</evidence>
<dbReference type="KEGG" id="dwd:DSCW_32520"/>
<comment type="similarity">
    <text evidence="1">Belongs to the leucine-binding protein family.</text>
</comment>
<evidence type="ECO:0000256" key="4">
    <source>
        <dbReference type="ARBA" id="ARBA00022970"/>
    </source>
</evidence>
<gene>
    <name evidence="6" type="ORF">DSCW_32520</name>
</gene>
<keyword evidence="2" id="KW-0813">Transport</keyword>
<sequence length="377" mass="40302">MKWNGKHVAGMIKMIVFSVFLACTGNAPVLIGFSGELTGSNADLGVQGRNGAILAIESVNESGGINGRPIELIVQDDGGTPTGAKAADSALIEANVVAIVGHMTSGQSMAALPVIEKAGMLMLSPTTSTSLLTGIDDHFLRVQPAITAAAGKLARIARSQYRAERIVVIADQDNLAYSDAFRKAFVDTFEKTGGHLSENLFFSSSSHPDFDELMRPISPSNVNGLLIIASARDTAFIAQHLRNNGFSCPLFSSGWAQTNTLIQNGGKAVEGLILVADYDIDSRKPAFETFRLRYRERFGRPPTFAAAQSYEAMNLLAKALKQTGGNRSGLKEALLGINDFQGLLGNIKMDPYGDVIRTQFVVTVKNGNFQTLSAIET</sequence>
<dbReference type="EMBL" id="AP021875">
    <property type="protein sequence ID" value="BBO75835.1"/>
    <property type="molecule type" value="Genomic_DNA"/>
</dbReference>
<dbReference type="InterPro" id="IPR028081">
    <property type="entry name" value="Leu-bd"/>
</dbReference>
<dbReference type="OrthoDB" id="9783240at2"/>
<dbReference type="PANTHER" id="PTHR30483">
    <property type="entry name" value="LEUCINE-SPECIFIC-BINDING PROTEIN"/>
    <property type="match status" value="1"/>
</dbReference>
<dbReference type="Gene3D" id="3.40.50.2300">
    <property type="match status" value="2"/>
</dbReference>
<feature type="domain" description="Leucine-binding protein" evidence="5">
    <location>
        <begin position="29"/>
        <end position="367"/>
    </location>
</feature>
<evidence type="ECO:0000313" key="6">
    <source>
        <dbReference type="EMBL" id="BBO75835.1"/>
    </source>
</evidence>
<evidence type="ECO:0000259" key="5">
    <source>
        <dbReference type="Pfam" id="PF13458"/>
    </source>
</evidence>
<evidence type="ECO:0000256" key="1">
    <source>
        <dbReference type="ARBA" id="ARBA00010062"/>
    </source>
</evidence>
<dbReference type="PANTHER" id="PTHR30483:SF6">
    <property type="entry name" value="PERIPLASMIC BINDING PROTEIN OF ABC TRANSPORTER FOR NATURAL AMINO ACIDS"/>
    <property type="match status" value="1"/>
</dbReference>
<dbReference type="InterPro" id="IPR051010">
    <property type="entry name" value="BCAA_transport"/>
</dbReference>
<dbReference type="PRINTS" id="PR00337">
    <property type="entry name" value="LEUILEVALBP"/>
</dbReference>
<dbReference type="CDD" id="cd19983">
    <property type="entry name" value="PBP1_ABC_HAAT-like"/>
    <property type="match status" value="1"/>
</dbReference>
<evidence type="ECO:0000256" key="3">
    <source>
        <dbReference type="ARBA" id="ARBA00022729"/>
    </source>
</evidence>
<dbReference type="InterPro" id="IPR000709">
    <property type="entry name" value="Leu_Ile_Val-bd"/>
</dbReference>
<dbReference type="Pfam" id="PF13458">
    <property type="entry name" value="Peripla_BP_6"/>
    <property type="match status" value="1"/>
</dbReference>
<reference evidence="6 7" key="1">
    <citation type="submission" date="2019-11" db="EMBL/GenBank/DDBJ databases">
        <title>Comparative genomics of hydrocarbon-degrading Desulfosarcina strains.</title>
        <authorList>
            <person name="Watanabe M."/>
            <person name="Kojima H."/>
            <person name="Fukui M."/>
        </authorList>
    </citation>
    <scope>NUCLEOTIDE SEQUENCE [LARGE SCALE GENOMIC DNA]</scope>
    <source>
        <strain evidence="6 7">PP31</strain>
    </source>
</reference>
<dbReference type="Proteomes" id="UP000427769">
    <property type="component" value="Chromosome"/>
</dbReference>
<dbReference type="GO" id="GO:0006865">
    <property type="term" value="P:amino acid transport"/>
    <property type="evidence" value="ECO:0007669"/>
    <property type="project" value="UniProtKB-KW"/>
</dbReference>
<protein>
    <submittedName>
        <fullName evidence="6">ABC transporter substrate-binding protein</fullName>
    </submittedName>
</protein>
<organism evidence="6 7">
    <name type="scientific">Desulfosarcina widdelii</name>
    <dbReference type="NCBI Taxonomy" id="947919"/>
    <lineage>
        <taxon>Bacteria</taxon>
        <taxon>Pseudomonadati</taxon>
        <taxon>Thermodesulfobacteriota</taxon>
        <taxon>Desulfobacteria</taxon>
        <taxon>Desulfobacterales</taxon>
        <taxon>Desulfosarcinaceae</taxon>
        <taxon>Desulfosarcina</taxon>
    </lineage>
</organism>
<dbReference type="InterPro" id="IPR028082">
    <property type="entry name" value="Peripla_BP_I"/>
</dbReference>
<keyword evidence="3" id="KW-0732">Signal</keyword>
<keyword evidence="7" id="KW-1185">Reference proteome</keyword>
<dbReference type="AlphaFoldDB" id="A0A5K7Z557"/>
<evidence type="ECO:0000256" key="2">
    <source>
        <dbReference type="ARBA" id="ARBA00022448"/>
    </source>
</evidence>
<accession>A0A5K7Z557</accession>
<name>A0A5K7Z557_9BACT</name>
<proteinExistence type="inferred from homology"/>
<dbReference type="SUPFAM" id="SSF53822">
    <property type="entry name" value="Periplasmic binding protein-like I"/>
    <property type="match status" value="1"/>
</dbReference>
<keyword evidence="4" id="KW-0029">Amino-acid transport</keyword>